<organism evidence="9 10">
    <name type="scientific">Pinctada imbricata</name>
    <name type="common">Atlantic pearl-oyster</name>
    <name type="synonym">Pinctada martensii</name>
    <dbReference type="NCBI Taxonomy" id="66713"/>
    <lineage>
        <taxon>Eukaryota</taxon>
        <taxon>Metazoa</taxon>
        <taxon>Spiralia</taxon>
        <taxon>Lophotrochozoa</taxon>
        <taxon>Mollusca</taxon>
        <taxon>Bivalvia</taxon>
        <taxon>Autobranchia</taxon>
        <taxon>Pteriomorphia</taxon>
        <taxon>Pterioida</taxon>
        <taxon>Pterioidea</taxon>
        <taxon>Pteriidae</taxon>
        <taxon>Pinctada</taxon>
    </lineage>
</organism>
<evidence type="ECO:0000256" key="4">
    <source>
        <dbReference type="ARBA" id="ARBA00022989"/>
    </source>
</evidence>
<keyword evidence="6" id="KW-0325">Glycoprotein</keyword>
<dbReference type="PANTHER" id="PTHR10796">
    <property type="entry name" value="PATCHED-RELATED"/>
    <property type="match status" value="1"/>
</dbReference>
<feature type="domain" description="SSD" evidence="8">
    <location>
        <begin position="263"/>
        <end position="430"/>
    </location>
</feature>
<dbReference type="GO" id="GO:0016020">
    <property type="term" value="C:membrane"/>
    <property type="evidence" value="ECO:0007669"/>
    <property type="project" value="UniProtKB-SubCell"/>
</dbReference>
<dbReference type="Gene3D" id="1.20.1640.10">
    <property type="entry name" value="Multidrug efflux transporter AcrB transmembrane domain"/>
    <property type="match status" value="2"/>
</dbReference>
<feature type="transmembrane region" description="Helical" evidence="7">
    <location>
        <begin position="500"/>
        <end position="517"/>
    </location>
</feature>
<feature type="transmembrane region" description="Helical" evidence="7">
    <location>
        <begin position="262"/>
        <end position="283"/>
    </location>
</feature>
<dbReference type="EMBL" id="VSWD01000006">
    <property type="protein sequence ID" value="KAK3100487.1"/>
    <property type="molecule type" value="Genomic_DNA"/>
</dbReference>
<evidence type="ECO:0000256" key="5">
    <source>
        <dbReference type="ARBA" id="ARBA00023136"/>
    </source>
</evidence>
<dbReference type="AlphaFoldDB" id="A0AA88Y9P5"/>
<feature type="transmembrane region" description="Helical" evidence="7">
    <location>
        <begin position="803"/>
        <end position="825"/>
    </location>
</feature>
<evidence type="ECO:0000256" key="3">
    <source>
        <dbReference type="ARBA" id="ARBA00022692"/>
    </source>
</evidence>
<dbReference type="InterPro" id="IPR051697">
    <property type="entry name" value="Patched_domain-protein"/>
</dbReference>
<comment type="caution">
    <text evidence="9">The sequence shown here is derived from an EMBL/GenBank/DDBJ whole genome shotgun (WGS) entry which is preliminary data.</text>
</comment>
<feature type="transmembrane region" description="Helical" evidence="7">
    <location>
        <begin position="378"/>
        <end position="400"/>
    </location>
</feature>
<dbReference type="SUPFAM" id="SSF82866">
    <property type="entry name" value="Multidrug efflux transporter AcrB transmembrane domain"/>
    <property type="match status" value="2"/>
</dbReference>
<evidence type="ECO:0000259" key="8">
    <source>
        <dbReference type="PROSITE" id="PS50156"/>
    </source>
</evidence>
<name>A0AA88Y9P5_PINIB</name>
<dbReference type="InterPro" id="IPR003392">
    <property type="entry name" value="PTHD_SSD"/>
</dbReference>
<dbReference type="PROSITE" id="PS50156">
    <property type="entry name" value="SSD"/>
    <property type="match status" value="2"/>
</dbReference>
<evidence type="ECO:0000313" key="10">
    <source>
        <dbReference type="Proteomes" id="UP001186944"/>
    </source>
</evidence>
<dbReference type="InterPro" id="IPR000731">
    <property type="entry name" value="SSD"/>
</dbReference>
<comment type="subcellular location">
    <subcellularLocation>
        <location evidence="1">Membrane</location>
        <topology evidence="1">Multi-pass membrane protein</topology>
    </subcellularLocation>
</comment>
<proteinExistence type="inferred from homology"/>
<evidence type="ECO:0000313" key="9">
    <source>
        <dbReference type="EMBL" id="KAK3100487.1"/>
    </source>
</evidence>
<evidence type="ECO:0000256" key="6">
    <source>
        <dbReference type="ARBA" id="ARBA00023180"/>
    </source>
</evidence>
<keyword evidence="4 7" id="KW-1133">Transmembrane helix</keyword>
<dbReference type="Pfam" id="PF02460">
    <property type="entry name" value="Patched"/>
    <property type="match status" value="1"/>
</dbReference>
<dbReference type="Proteomes" id="UP001186944">
    <property type="component" value="Unassembled WGS sequence"/>
</dbReference>
<evidence type="ECO:0000256" key="7">
    <source>
        <dbReference type="SAM" id="Phobius"/>
    </source>
</evidence>
<keyword evidence="10" id="KW-1185">Reference proteome</keyword>
<protein>
    <recommendedName>
        <fullName evidence="8">SSD domain-containing protein</fullName>
    </recommendedName>
</protein>
<gene>
    <name evidence="9" type="ORF">FSP39_020879</name>
</gene>
<feature type="domain" description="SSD" evidence="8">
    <location>
        <begin position="725"/>
        <end position="853"/>
    </location>
</feature>
<feature type="transmembrane region" description="Helical" evidence="7">
    <location>
        <begin position="322"/>
        <end position="345"/>
    </location>
</feature>
<dbReference type="PANTHER" id="PTHR10796:SF92">
    <property type="entry name" value="PATCHED-RELATED, ISOFORM A"/>
    <property type="match status" value="1"/>
</dbReference>
<keyword evidence="5 7" id="KW-0472">Membrane</keyword>
<feature type="transmembrane region" description="Helical" evidence="7">
    <location>
        <begin position="295"/>
        <end position="315"/>
    </location>
</feature>
<keyword evidence="3 7" id="KW-0812">Transmembrane</keyword>
<evidence type="ECO:0000256" key="2">
    <source>
        <dbReference type="ARBA" id="ARBA00005585"/>
    </source>
</evidence>
<feature type="transmembrane region" description="Helical" evidence="7">
    <location>
        <begin position="754"/>
        <end position="782"/>
    </location>
</feature>
<reference evidence="9" key="1">
    <citation type="submission" date="2019-08" db="EMBL/GenBank/DDBJ databases">
        <title>The improved chromosome-level genome for the pearl oyster Pinctada fucata martensii using PacBio sequencing and Hi-C.</title>
        <authorList>
            <person name="Zheng Z."/>
        </authorList>
    </citation>
    <scope>NUCLEOTIDE SEQUENCE</scope>
    <source>
        <strain evidence="9">ZZ-2019</strain>
        <tissue evidence="9">Adductor muscle</tissue>
    </source>
</reference>
<evidence type="ECO:0000256" key="1">
    <source>
        <dbReference type="ARBA" id="ARBA00004141"/>
    </source>
</evidence>
<feature type="transmembrane region" description="Helical" evidence="7">
    <location>
        <begin position="831"/>
        <end position="854"/>
    </location>
</feature>
<accession>A0AA88Y9P5</accession>
<feature type="transmembrane region" description="Helical" evidence="7">
    <location>
        <begin position="692"/>
        <end position="714"/>
    </location>
</feature>
<comment type="similarity">
    <text evidence="2">Belongs to the patched family.</text>
</comment>
<feature type="transmembrane region" description="Helical" evidence="7">
    <location>
        <begin position="721"/>
        <end position="742"/>
    </location>
</feature>
<sequence length="960" mass="109243">MSCRRKYENWIENLFGKYGEFVAKDNRNPWIILFICVLVNLGLTMGLVRIEPLSDIEELYTPENVEASRNRREVKELFKNKDGLCFNQHALSDIGQYGEIIFRTLDNANIINSSKIDRIKVIDERIRNNIIVSNNAGKEIKFSDLCAKFYSSGCVVDGDMIFSSQFRASIGNISYPDFQNRRIAHIFGNVEVEGGILKKATMLKFRYNLRDDQFASISKKWEREFEEIVSSISEPGLEIAFIHSNSRNTELDLNTSDDLKRFVISFSLISFALMMMYASFASVGLNMNLVAWRPFLSLGGVLATILAIGSALGFTSLIGIRFVSLVGAMPFLVVGIGLDDVFILMSGVADAFPNPCVGPKGNNLITHKMFLTLKSSGIAITITSLTNVLAFGIGASSVFLSVRNFCITTGVAVLFCYLNQLFFFVPCLVINERRVEENRHFFCCHKRLKSKDEDKEIRSVCSILCCSGHKPEKRDEFDGLLEKFPKLIIKAIIRHLPNRMIVLILFLIYIGFSIYGSKNLKQGLELKDLATTDSYYYKYTSWNGEYFREDIPISFVFRSEINYSSNSNRNEIKLLLQKAKRDQNIIPKFEISWLRSYENSPFFNATDESSFISSLQLFLNTTYGSVFKTDLEFDDKDSTILASRVYVLSNNVKHSLEQGDLMLRMRQIALESNLPGFAYSPAFILFEQYVHILPATFKTVGIAVAAMFVITVVFMPQPIMVFLVILTMVMILLGIFGFMYFWDLTLSSITMVHLIMTVGFSVDFSAHICHAYLSVSVFEIHTKGKSERQERVEKAIDRSGGPIINAALSSIIGILMLGLSTSYIFQSFFKLMLMVILFGLAHSILLLPILLLLIGPQHPVEKELQSLHEHVFMYSKEILTSESLDRCSSEILSNGFEKDEISIISSQFNYSYDCINQNSKYELSSFADFNNLYQFVYHNERKTAKMIYDPDLHVFIYRYS</sequence>